<dbReference type="AlphaFoldDB" id="D4AVV4"/>
<keyword evidence="2" id="KW-1133">Transmembrane helix</keyword>
<feature type="region of interest" description="Disordered" evidence="1">
    <location>
        <begin position="1"/>
        <end position="99"/>
    </location>
</feature>
<feature type="compositionally biased region" description="Polar residues" evidence="1">
    <location>
        <begin position="51"/>
        <end position="62"/>
    </location>
</feature>
<evidence type="ECO:0000313" key="4">
    <source>
        <dbReference type="Proteomes" id="UP000008866"/>
    </source>
</evidence>
<proteinExistence type="predicted"/>
<keyword evidence="4" id="KW-1185">Reference proteome</keyword>
<comment type="caution">
    <text evidence="3">The sequence shown here is derived from an EMBL/GenBank/DDBJ whole genome shotgun (WGS) entry which is preliminary data.</text>
</comment>
<dbReference type="KEGG" id="abe:ARB_00318"/>
<feature type="transmembrane region" description="Helical" evidence="2">
    <location>
        <begin position="344"/>
        <end position="364"/>
    </location>
</feature>
<accession>D4AVV4</accession>
<sequence length="412" mass="46435">MSSSLKRPSNDDNQEDTWANNQAQNEGANTQGNSQQQDPETTEDPGEDTTQNTTVEQVSTTEATAPARRPKKPRRGKNSPEPNYSELVQGQMSSTNRTGQACDRCKVSLPEFALHSGPIKPSNFLSTASIASTAISGPVLSGQPYFFALEYTRNAKLLCVMCFPSSIVYFVQKETKLSKGKSALNFWIWQTTLIPYGCIHSCFRYHSIGILNPYYTYSVLTAHPHPFFFQIALLYFKLLNPPNPVKHNPLDFLSLLIQLHNTYPFWSFTKTLLATGAKNETDPITRVSYTRGELERLRAENGRLATENELLRTENANLRDYISNVVSHLGSGGAQAPGMSMVSGYFSVALLTTTFFAILLMLIFRKHHIHILRMTLYKVRLRLKPFTRRPSSSQDRAFQYYTHQAGVCKRPK</sequence>
<keyword evidence="2" id="KW-0812">Transmembrane</keyword>
<feature type="compositionally biased region" description="Polar residues" evidence="1">
    <location>
        <begin position="80"/>
        <end position="99"/>
    </location>
</feature>
<dbReference type="RefSeq" id="XP_003013500.1">
    <property type="nucleotide sequence ID" value="XM_003013454.1"/>
</dbReference>
<evidence type="ECO:0000256" key="2">
    <source>
        <dbReference type="SAM" id="Phobius"/>
    </source>
</evidence>
<dbReference type="Proteomes" id="UP000008866">
    <property type="component" value="Unassembled WGS sequence"/>
</dbReference>
<protein>
    <submittedName>
        <fullName evidence="3">Uncharacterized protein</fullName>
    </submittedName>
</protein>
<evidence type="ECO:0000313" key="3">
    <source>
        <dbReference type="EMBL" id="EFE32860.1"/>
    </source>
</evidence>
<dbReference type="GeneID" id="9519617"/>
<reference evidence="4" key="1">
    <citation type="journal article" date="2011" name="Genome Biol.">
        <title>Comparative and functional genomics provide insights into the pathogenicity of dermatophytic fungi.</title>
        <authorList>
            <person name="Burmester A."/>
            <person name="Shelest E."/>
            <person name="Gloeckner G."/>
            <person name="Heddergott C."/>
            <person name="Schindler S."/>
            <person name="Staib P."/>
            <person name="Heidel A."/>
            <person name="Felder M."/>
            <person name="Petzold A."/>
            <person name="Szafranski K."/>
            <person name="Feuermann M."/>
            <person name="Pedruzzi I."/>
            <person name="Priebe S."/>
            <person name="Groth M."/>
            <person name="Winkler R."/>
            <person name="Li W."/>
            <person name="Kniemeyer O."/>
            <person name="Schroeckh V."/>
            <person name="Hertweck C."/>
            <person name="Hube B."/>
            <person name="White T.C."/>
            <person name="Platzer M."/>
            <person name="Guthke R."/>
            <person name="Heitman J."/>
            <person name="Woestemeyer J."/>
            <person name="Zipfel P.F."/>
            <person name="Monod M."/>
            <person name="Brakhage A.A."/>
        </authorList>
    </citation>
    <scope>NUCLEOTIDE SEQUENCE [LARGE SCALE GENOMIC DNA]</scope>
    <source>
        <strain evidence="4">ATCC MYA-4681 / CBS 112371</strain>
    </source>
</reference>
<dbReference type="eggNOG" id="ENOG502RNW3">
    <property type="taxonomic scope" value="Eukaryota"/>
</dbReference>
<gene>
    <name evidence="3" type="ORF">ARB_00318</name>
</gene>
<evidence type="ECO:0000256" key="1">
    <source>
        <dbReference type="SAM" id="MobiDB-lite"/>
    </source>
</evidence>
<organism evidence="3 4">
    <name type="scientific">Arthroderma benhamiae (strain ATCC MYA-4681 / CBS 112371)</name>
    <name type="common">Trichophyton mentagrophytes</name>
    <dbReference type="NCBI Taxonomy" id="663331"/>
    <lineage>
        <taxon>Eukaryota</taxon>
        <taxon>Fungi</taxon>
        <taxon>Dikarya</taxon>
        <taxon>Ascomycota</taxon>
        <taxon>Pezizomycotina</taxon>
        <taxon>Eurotiomycetes</taxon>
        <taxon>Eurotiomycetidae</taxon>
        <taxon>Onygenales</taxon>
        <taxon>Arthrodermataceae</taxon>
        <taxon>Trichophyton</taxon>
    </lineage>
</organism>
<feature type="compositionally biased region" description="Polar residues" evidence="1">
    <location>
        <begin position="16"/>
        <end position="37"/>
    </location>
</feature>
<keyword evidence="2" id="KW-0472">Membrane</keyword>
<dbReference type="HOGENOM" id="CLU_667246_0_0_1"/>
<dbReference type="EMBL" id="ABSU01000013">
    <property type="protein sequence ID" value="EFE32860.1"/>
    <property type="molecule type" value="Genomic_DNA"/>
</dbReference>
<name>D4AVV4_ARTBC</name>
<feature type="compositionally biased region" description="Basic residues" evidence="1">
    <location>
        <begin position="68"/>
        <end position="77"/>
    </location>
</feature>